<name>C6S830_NEIML</name>
<reference evidence="1 2" key="1">
    <citation type="journal article" date="2008" name="Proc. Natl. Acad. Sci. U.S.A.">
        <title>Whole-genome comparison of disease and carriage strains provides insights into virulence evolution in Neisseria meningitidis.</title>
        <authorList>
            <person name="Schoen C."/>
            <person name="Blom J."/>
            <person name="Claus H."/>
            <person name="Schramm-Glueck A."/>
            <person name="Brandt P."/>
            <person name="Mueller T."/>
            <person name="Goesmann A."/>
            <person name="Joseph B."/>
            <person name="Konietzny S."/>
            <person name="Kurzai O."/>
            <person name="Schmitt C."/>
            <person name="Friedrich T."/>
            <person name="Linke B."/>
            <person name="Vogel U."/>
            <person name="Frosch M."/>
        </authorList>
    </citation>
    <scope>NUCLEOTIDE SEQUENCE [LARGE SCALE GENOMIC DNA]</scope>
    <source>
        <strain evidence="2">alpha14</strain>
    </source>
</reference>
<sequence>MAIKKFRKPCGISAIGDKKIPQAVRNFGYLFREKPQSSFSIPICKYFSDGIFTSH</sequence>
<protein>
    <submittedName>
        <fullName evidence="1">Uncharacterized protein</fullName>
    </submittedName>
</protein>
<dbReference type="Proteomes" id="UP000002054">
    <property type="component" value="Chromosome"/>
</dbReference>
<evidence type="ECO:0000313" key="1">
    <source>
        <dbReference type="EMBL" id="CBA07009.1"/>
    </source>
</evidence>
<dbReference type="KEGG" id="nmi:NMO_1395"/>
<organism evidence="1 2">
    <name type="scientific">Neisseria meningitidis (strain alpha14)</name>
    <dbReference type="NCBI Taxonomy" id="662598"/>
    <lineage>
        <taxon>Bacteria</taxon>
        <taxon>Pseudomonadati</taxon>
        <taxon>Pseudomonadota</taxon>
        <taxon>Betaproteobacteria</taxon>
        <taxon>Neisseriales</taxon>
        <taxon>Neisseriaceae</taxon>
        <taxon>Neisseria</taxon>
    </lineage>
</organism>
<proteinExistence type="predicted"/>
<dbReference type="EMBL" id="AM889136">
    <property type="protein sequence ID" value="CBA07009.1"/>
    <property type="molecule type" value="Genomic_DNA"/>
</dbReference>
<dbReference type="AlphaFoldDB" id="C6S830"/>
<dbReference type="HOGENOM" id="CLU_3027606_0_0_4"/>
<evidence type="ECO:0000313" key="2">
    <source>
        <dbReference type="Proteomes" id="UP000002054"/>
    </source>
</evidence>
<gene>
    <name evidence="1" type="ordered locus">NMO_1395</name>
</gene>
<accession>C6S830</accession>